<evidence type="ECO:0000256" key="1">
    <source>
        <dbReference type="ARBA" id="ARBA00004123"/>
    </source>
</evidence>
<keyword evidence="11" id="KW-1185">Reference proteome</keyword>
<keyword evidence="6" id="KW-0238">DNA-binding</keyword>
<dbReference type="InterPro" id="IPR040260">
    <property type="entry name" value="RFA2-like"/>
</dbReference>
<dbReference type="EMBL" id="QCYY01000151">
    <property type="protein sequence ID" value="ROT85920.1"/>
    <property type="molecule type" value="Genomic_DNA"/>
</dbReference>
<organism evidence="10 11">
    <name type="scientific">Penaeus vannamei</name>
    <name type="common">Whiteleg shrimp</name>
    <name type="synonym">Litopenaeus vannamei</name>
    <dbReference type="NCBI Taxonomy" id="6689"/>
    <lineage>
        <taxon>Eukaryota</taxon>
        <taxon>Metazoa</taxon>
        <taxon>Ecdysozoa</taxon>
        <taxon>Arthropoda</taxon>
        <taxon>Crustacea</taxon>
        <taxon>Multicrustacea</taxon>
        <taxon>Malacostraca</taxon>
        <taxon>Eumalacostraca</taxon>
        <taxon>Eucarida</taxon>
        <taxon>Decapoda</taxon>
        <taxon>Dendrobranchiata</taxon>
        <taxon>Penaeoidea</taxon>
        <taxon>Penaeidae</taxon>
        <taxon>Penaeus</taxon>
    </lineage>
</organism>
<sequence>MVPGHAHSEIPTVYDGSLDLARPQSIIQRGDLMNSTTHVRLFLCELETEEDKFYLGEEEVARVDIIGTVVYISQRERVITFQIDDGTGIISCAKFTSPEPEGDCDRQHSQREKGLNHGLKNLLLSLASQESPLKLGDLVNVRGRLNIFRDQPQIIVNSLRHVHDVNEEWFRVLEINAQRKSKTASRKSAEESVIHSSDRLHCFFQSE</sequence>
<evidence type="ECO:0000313" key="11">
    <source>
        <dbReference type="Proteomes" id="UP000283509"/>
    </source>
</evidence>
<evidence type="ECO:0000256" key="6">
    <source>
        <dbReference type="ARBA" id="ARBA00023125"/>
    </source>
</evidence>
<keyword evidence="7" id="KW-0539">Nucleus</keyword>
<dbReference type="InterPro" id="IPR004365">
    <property type="entry name" value="NA-bd_OB_tRNA"/>
</dbReference>
<dbReference type="Pfam" id="PF01336">
    <property type="entry name" value="tRNA_anti-codon"/>
    <property type="match status" value="1"/>
</dbReference>
<keyword evidence="4" id="KW-0158">Chromosome</keyword>
<dbReference type="PANTHER" id="PTHR13989:SF33">
    <property type="entry name" value="CST COMPLEX SUBUNIT STN1"/>
    <property type="match status" value="1"/>
</dbReference>
<proteinExistence type="predicted"/>
<dbReference type="AlphaFoldDB" id="A0A3R7MLF2"/>
<evidence type="ECO:0000256" key="2">
    <source>
        <dbReference type="ARBA" id="ARBA00004574"/>
    </source>
</evidence>
<dbReference type="Proteomes" id="UP000283509">
    <property type="component" value="Unassembled WGS sequence"/>
</dbReference>
<gene>
    <name evidence="10" type="ORF">C7M84_003755</name>
</gene>
<dbReference type="PANTHER" id="PTHR13989">
    <property type="entry name" value="REPLICATION PROTEIN A-RELATED"/>
    <property type="match status" value="1"/>
</dbReference>
<dbReference type="SUPFAM" id="SSF50249">
    <property type="entry name" value="Nucleic acid-binding proteins"/>
    <property type="match status" value="1"/>
</dbReference>
<evidence type="ECO:0000313" key="10">
    <source>
        <dbReference type="EMBL" id="ROT85920.1"/>
    </source>
</evidence>
<dbReference type="Gene3D" id="2.40.50.140">
    <property type="entry name" value="Nucleic acid-binding proteins"/>
    <property type="match status" value="1"/>
</dbReference>
<evidence type="ECO:0000256" key="7">
    <source>
        <dbReference type="ARBA" id="ARBA00023242"/>
    </source>
</evidence>
<reference evidence="10 11" key="2">
    <citation type="submission" date="2019-01" db="EMBL/GenBank/DDBJ databases">
        <title>The decoding of complex shrimp genome reveals the adaptation for benthos swimmer, frequently molting mechanism and breeding impact on genome.</title>
        <authorList>
            <person name="Sun Y."/>
            <person name="Gao Y."/>
            <person name="Yu Y."/>
        </authorList>
    </citation>
    <scope>NUCLEOTIDE SEQUENCE [LARGE SCALE GENOMIC DNA]</scope>
    <source>
        <tissue evidence="10">Muscle</tissue>
    </source>
</reference>
<evidence type="ECO:0000256" key="8">
    <source>
        <dbReference type="ARBA" id="ARBA00030039"/>
    </source>
</evidence>
<accession>A0A3R7MLF2</accession>
<dbReference type="InterPro" id="IPR012340">
    <property type="entry name" value="NA-bd_OB-fold"/>
</dbReference>
<feature type="domain" description="OB" evidence="9">
    <location>
        <begin position="63"/>
        <end position="160"/>
    </location>
</feature>
<comment type="caution">
    <text evidence="10">The sequence shown here is derived from an EMBL/GenBank/DDBJ whole genome shotgun (WGS) entry which is preliminary data.</text>
</comment>
<reference evidence="10 11" key="1">
    <citation type="submission" date="2018-04" db="EMBL/GenBank/DDBJ databases">
        <authorList>
            <person name="Zhang X."/>
            <person name="Yuan J."/>
            <person name="Li F."/>
            <person name="Xiang J."/>
        </authorList>
    </citation>
    <scope>NUCLEOTIDE SEQUENCE [LARGE SCALE GENOMIC DNA]</scope>
    <source>
        <tissue evidence="10">Muscle</tissue>
    </source>
</reference>
<evidence type="ECO:0000256" key="4">
    <source>
        <dbReference type="ARBA" id="ARBA00022454"/>
    </source>
</evidence>
<evidence type="ECO:0000256" key="5">
    <source>
        <dbReference type="ARBA" id="ARBA00022895"/>
    </source>
</evidence>
<dbReference type="STRING" id="6689.A0A3R7MLF2"/>
<keyword evidence="5" id="KW-0779">Telomere</keyword>
<dbReference type="GO" id="GO:0005634">
    <property type="term" value="C:nucleus"/>
    <property type="evidence" value="ECO:0007669"/>
    <property type="project" value="UniProtKB-SubCell"/>
</dbReference>
<protein>
    <recommendedName>
        <fullName evidence="3">CST complex subunit STN1</fullName>
    </recommendedName>
    <alternativeName>
        <fullName evidence="8">Suppressor of cdc thirteen homolog</fullName>
    </alternativeName>
</protein>
<dbReference type="GO" id="GO:0003677">
    <property type="term" value="F:DNA binding"/>
    <property type="evidence" value="ECO:0007669"/>
    <property type="project" value="UniProtKB-KW"/>
</dbReference>
<dbReference type="GO" id="GO:0000781">
    <property type="term" value="C:chromosome, telomeric region"/>
    <property type="evidence" value="ECO:0007669"/>
    <property type="project" value="UniProtKB-SubCell"/>
</dbReference>
<comment type="subcellular location">
    <subcellularLocation>
        <location evidence="2">Chromosome</location>
        <location evidence="2">Telomere</location>
    </subcellularLocation>
    <subcellularLocation>
        <location evidence="1">Nucleus</location>
    </subcellularLocation>
</comment>
<name>A0A3R7MLF2_PENVA</name>
<evidence type="ECO:0000256" key="3">
    <source>
        <dbReference type="ARBA" id="ARBA00017411"/>
    </source>
</evidence>
<evidence type="ECO:0000259" key="9">
    <source>
        <dbReference type="Pfam" id="PF01336"/>
    </source>
</evidence>